<evidence type="ECO:0000259" key="2">
    <source>
        <dbReference type="Pfam" id="PF02516"/>
    </source>
</evidence>
<reference evidence="5 6" key="1">
    <citation type="submission" date="2019-09" db="EMBL/GenBank/DDBJ databases">
        <title>Sulfurimonas gotlandica sp. nov., a chemoautotrophic and psychrotolerant epsilonproteobacterium isolated from a pelagic redoxcline, and an emended description of the genus Sulfurimonas.</title>
        <authorList>
            <person name="Wang S."/>
            <person name="Jiang L."/>
            <person name="Shao S."/>
        </authorList>
    </citation>
    <scope>NUCLEOTIDE SEQUENCE [LARGE SCALE GENOMIC DNA]</scope>
    <source>
        <strain evidence="5 6">GYSZ_1</strain>
    </source>
</reference>
<sequence>MNLTKETKLTLLYISIAFLFSVGMRMIWIYQFSGYEPFFFNDQFMINTNDGYYFAEGARDLISGTSTNHVAEKFYDRFHQLNDLSPVNSAVSQLTAFFTTILPFSFESIILYIPVFLSSLIVIPIILIAKNLKNLEMGFIGALLASIAWSYYNRTMVGYYDTDMLNIVLPTVLLWSIIWAIQTYENKYLLITALDILVYRWWYPQSYALEFAFFGLILFYTLVWDRKNIYNYKLLALMMFAMLNIDGFIRLPIVIFMYYIFKDEKFNKYVLYILGLSIIAFFITGGFNPIWDRLQPYVFGNNVDKLNAGLGLHFYAVLQTVREAGKIPFETFANRISGHTVTFILSFIGYVWLAYKHRIMLLALPMLGLGFLAYVGGLRFTVYAVPVLALGIAFLITEGLRYITDKKSVRILSYVIIASAILIPNIKHIESYRVPTVFKKEEVKVLDKLKTIASREDYVVTWWDYGYPIRYYSDVKTLVDGGKHSGSVNFPVSFILTKPQDISSKMARLDVEYTEKTFKFKKENLEAIKAKKIKVFSNIEQMTKDYGFDNTNDFLFSLETDIKLPKKTRDIYLYLPYRMMDIYPTVKVFSNLDLMSGQKYKHPFFYVTRNFKKQNGLIYLGNNIILNLKDSTLQIGDNKQHIRRFTATEYDNKQKLKVQEKLINFASDISVIYMKNYNTFLVMDEPTYNSTYIQLMVLEKYDKKLFEEVIFTPLVKVYKLKI</sequence>
<feature type="domain" description="STT3 subunit PglB C-terminal" evidence="3">
    <location>
        <begin position="604"/>
        <end position="683"/>
    </location>
</feature>
<gene>
    <name evidence="5" type="ORF">FJR48_03690</name>
</gene>
<dbReference type="KEGG" id="sulg:FJR48_03690"/>
<dbReference type="Pfam" id="PF18527">
    <property type="entry name" value="STT3_PglB_C"/>
    <property type="match status" value="1"/>
</dbReference>
<feature type="transmembrane region" description="Helical" evidence="1">
    <location>
        <begin position="360"/>
        <end position="377"/>
    </location>
</feature>
<proteinExistence type="predicted"/>
<feature type="transmembrane region" description="Helical" evidence="1">
    <location>
        <begin position="336"/>
        <end position="353"/>
    </location>
</feature>
<dbReference type="Proteomes" id="UP000326944">
    <property type="component" value="Chromosome"/>
</dbReference>
<keyword evidence="1" id="KW-1133">Transmembrane helix</keyword>
<dbReference type="GO" id="GO:0016020">
    <property type="term" value="C:membrane"/>
    <property type="evidence" value="ECO:0007669"/>
    <property type="project" value="InterPro"/>
</dbReference>
<feature type="transmembrane region" description="Helical" evidence="1">
    <location>
        <begin position="235"/>
        <end position="260"/>
    </location>
</feature>
<feature type="transmembrane region" description="Helical" evidence="1">
    <location>
        <begin position="383"/>
        <end position="404"/>
    </location>
</feature>
<feature type="domain" description="STT3/PglB/AglB core" evidence="4">
    <location>
        <begin position="455"/>
        <end position="595"/>
    </location>
</feature>
<dbReference type="Pfam" id="PF02516">
    <property type="entry name" value="STT3"/>
    <property type="match status" value="1"/>
</dbReference>
<dbReference type="Pfam" id="PF21436">
    <property type="entry name" value="STT3-PglB_core"/>
    <property type="match status" value="1"/>
</dbReference>
<dbReference type="OrthoDB" id="9796223at2"/>
<accession>A0A5P8NZJ1</accession>
<name>A0A5P8NZJ1_9BACT</name>
<feature type="transmembrane region" description="Helical" evidence="1">
    <location>
        <begin position="12"/>
        <end position="30"/>
    </location>
</feature>
<dbReference type="InterPro" id="IPR041563">
    <property type="entry name" value="STT3_PglB_C"/>
</dbReference>
<organism evidence="5 6">
    <name type="scientific">Sulfurimonas lithotrophica</name>
    <dbReference type="NCBI Taxonomy" id="2590022"/>
    <lineage>
        <taxon>Bacteria</taxon>
        <taxon>Pseudomonadati</taxon>
        <taxon>Campylobacterota</taxon>
        <taxon>Epsilonproteobacteria</taxon>
        <taxon>Campylobacterales</taxon>
        <taxon>Sulfurimonadaceae</taxon>
        <taxon>Sulfurimonas</taxon>
    </lineage>
</organism>
<evidence type="ECO:0000313" key="6">
    <source>
        <dbReference type="Proteomes" id="UP000326944"/>
    </source>
</evidence>
<dbReference type="InterPro" id="IPR048999">
    <property type="entry name" value="STT3-PglB_core"/>
</dbReference>
<feature type="transmembrane region" description="Helical" evidence="1">
    <location>
        <begin position="202"/>
        <end position="223"/>
    </location>
</feature>
<feature type="domain" description="Oligosaccharyl transferase STT3 N-terminal" evidence="2">
    <location>
        <begin position="18"/>
        <end position="428"/>
    </location>
</feature>
<feature type="transmembrane region" description="Helical" evidence="1">
    <location>
        <begin position="269"/>
        <end position="291"/>
    </location>
</feature>
<keyword evidence="1" id="KW-0472">Membrane</keyword>
<dbReference type="AlphaFoldDB" id="A0A5P8NZJ1"/>
<dbReference type="RefSeq" id="WP_152306811.1">
    <property type="nucleotide sequence ID" value="NZ_CP043617.1"/>
</dbReference>
<dbReference type="EMBL" id="CP043617">
    <property type="protein sequence ID" value="QFR48868.1"/>
    <property type="molecule type" value="Genomic_DNA"/>
</dbReference>
<feature type="transmembrane region" description="Helical" evidence="1">
    <location>
        <begin position="164"/>
        <end position="181"/>
    </location>
</feature>
<evidence type="ECO:0000256" key="1">
    <source>
        <dbReference type="SAM" id="Phobius"/>
    </source>
</evidence>
<keyword evidence="6" id="KW-1185">Reference proteome</keyword>
<dbReference type="Gene3D" id="3.40.1380.40">
    <property type="match status" value="1"/>
</dbReference>
<feature type="transmembrane region" description="Helical" evidence="1">
    <location>
        <begin position="411"/>
        <end position="429"/>
    </location>
</feature>
<feature type="transmembrane region" description="Helical" evidence="1">
    <location>
        <begin position="109"/>
        <end position="128"/>
    </location>
</feature>
<dbReference type="UniPathway" id="UPA00378"/>
<keyword evidence="1" id="KW-0812">Transmembrane</keyword>
<feature type="transmembrane region" description="Helical" evidence="1">
    <location>
        <begin position="135"/>
        <end position="152"/>
    </location>
</feature>
<dbReference type="InterPro" id="IPR048307">
    <property type="entry name" value="STT3_N"/>
</dbReference>
<evidence type="ECO:0000259" key="4">
    <source>
        <dbReference type="Pfam" id="PF21436"/>
    </source>
</evidence>
<evidence type="ECO:0000313" key="5">
    <source>
        <dbReference type="EMBL" id="QFR48868.1"/>
    </source>
</evidence>
<protein>
    <submittedName>
        <fullName evidence="5">Peptide transporter</fullName>
    </submittedName>
</protein>
<evidence type="ECO:0000259" key="3">
    <source>
        <dbReference type="Pfam" id="PF18527"/>
    </source>
</evidence>